<dbReference type="InterPro" id="IPR000225">
    <property type="entry name" value="Armadillo"/>
</dbReference>
<dbReference type="PROSITE" id="PS50096">
    <property type="entry name" value="IQ"/>
    <property type="match status" value="4"/>
</dbReference>
<feature type="region of interest" description="Disordered" evidence="5">
    <location>
        <begin position="1"/>
        <end position="53"/>
    </location>
</feature>
<dbReference type="InterPro" id="IPR016024">
    <property type="entry name" value="ARM-type_fold"/>
</dbReference>
<dbReference type="Gene3D" id="1.10.418.10">
    <property type="entry name" value="Calponin-like domain"/>
    <property type="match status" value="1"/>
</dbReference>
<evidence type="ECO:0000256" key="2">
    <source>
        <dbReference type="ARBA" id="ARBA00022490"/>
    </source>
</evidence>
<dbReference type="Pfam" id="PF00612">
    <property type="entry name" value="IQ"/>
    <property type="match status" value="4"/>
</dbReference>
<dbReference type="PANTHER" id="PTHR22706:SF1">
    <property type="entry name" value="ASSEMBLY FACTOR FOR SPINDLE MICROTUBULES"/>
    <property type="match status" value="1"/>
</dbReference>
<dbReference type="GO" id="GO:0000278">
    <property type="term" value="P:mitotic cell cycle"/>
    <property type="evidence" value="ECO:0007669"/>
    <property type="project" value="TreeGrafter"/>
</dbReference>
<evidence type="ECO:0000256" key="5">
    <source>
        <dbReference type="SAM" id="MobiDB-lite"/>
    </source>
</evidence>
<dbReference type="Proteomes" id="UP000233837">
    <property type="component" value="Unassembled WGS sequence"/>
</dbReference>
<dbReference type="PANTHER" id="PTHR22706">
    <property type="entry name" value="ASSEMBLY FACTOR FOR SPINDLE MICROTUBULES"/>
    <property type="match status" value="1"/>
</dbReference>
<evidence type="ECO:0000313" key="8">
    <source>
        <dbReference type="Proteomes" id="UP000233837"/>
    </source>
</evidence>
<dbReference type="GO" id="GO:0007051">
    <property type="term" value="P:spindle organization"/>
    <property type="evidence" value="ECO:0007669"/>
    <property type="project" value="TreeGrafter"/>
</dbReference>
<dbReference type="EMBL" id="KZ503341">
    <property type="protein sequence ID" value="PKU65513.1"/>
    <property type="molecule type" value="Genomic_DNA"/>
</dbReference>
<dbReference type="OrthoDB" id="2148418at2759"/>
<dbReference type="SMART" id="SM00015">
    <property type="entry name" value="IQ"/>
    <property type="match status" value="7"/>
</dbReference>
<keyword evidence="3" id="KW-0677">Repeat</keyword>
<dbReference type="SUPFAM" id="SSF48371">
    <property type="entry name" value="ARM repeat"/>
    <property type="match status" value="1"/>
</dbReference>
<dbReference type="SUPFAM" id="SSF47576">
    <property type="entry name" value="Calponin-homology domain, CH-domain"/>
    <property type="match status" value="1"/>
</dbReference>
<keyword evidence="4" id="KW-0112">Calmodulin-binding</keyword>
<dbReference type="PROSITE" id="PS50021">
    <property type="entry name" value="CH"/>
    <property type="match status" value="1"/>
</dbReference>
<feature type="compositionally biased region" description="Polar residues" evidence="5">
    <location>
        <begin position="80"/>
        <end position="90"/>
    </location>
</feature>
<dbReference type="InterPro" id="IPR001715">
    <property type="entry name" value="CH_dom"/>
</dbReference>
<evidence type="ECO:0000256" key="1">
    <source>
        <dbReference type="ARBA" id="ARBA00004496"/>
    </source>
</evidence>
<feature type="region of interest" description="Disordered" evidence="5">
    <location>
        <begin position="71"/>
        <end position="90"/>
    </location>
</feature>
<dbReference type="InterPro" id="IPR000048">
    <property type="entry name" value="IQ_motif_EF-hand-BS"/>
</dbReference>
<dbReference type="Gene3D" id="1.25.10.10">
    <property type="entry name" value="Leucine-rich Repeat Variant"/>
    <property type="match status" value="1"/>
</dbReference>
<comment type="subcellular location">
    <subcellularLocation>
        <location evidence="1">Cytoplasm</location>
    </subcellularLocation>
</comment>
<dbReference type="GO" id="GO:0000922">
    <property type="term" value="C:spindle pole"/>
    <property type="evidence" value="ECO:0007669"/>
    <property type="project" value="TreeGrafter"/>
</dbReference>
<dbReference type="GO" id="GO:0051295">
    <property type="term" value="P:establishment of meiotic spindle localization"/>
    <property type="evidence" value="ECO:0007669"/>
    <property type="project" value="TreeGrafter"/>
</dbReference>
<keyword evidence="8" id="KW-1185">Reference proteome</keyword>
<evidence type="ECO:0000256" key="4">
    <source>
        <dbReference type="ARBA" id="ARBA00022860"/>
    </source>
</evidence>
<keyword evidence="2" id="KW-0963">Cytoplasm</keyword>
<feature type="domain" description="Calponin-homology (CH)" evidence="6">
    <location>
        <begin position="405"/>
        <end position="527"/>
    </location>
</feature>
<proteinExistence type="predicted"/>
<evidence type="ECO:0000313" key="7">
    <source>
        <dbReference type="EMBL" id="PKU65513.1"/>
    </source>
</evidence>
<feature type="compositionally biased region" description="Basic and acidic residues" evidence="5">
    <location>
        <begin position="1"/>
        <end position="11"/>
    </location>
</feature>
<protein>
    <recommendedName>
        <fullName evidence="6">Calponin-homology (CH) domain-containing protein</fullName>
    </recommendedName>
</protein>
<feature type="compositionally biased region" description="Polar residues" evidence="5">
    <location>
        <begin position="31"/>
        <end position="50"/>
    </location>
</feature>
<evidence type="ECO:0000256" key="3">
    <source>
        <dbReference type="ARBA" id="ARBA00022737"/>
    </source>
</evidence>
<name>A0A2I0VQ51_9ASPA</name>
<dbReference type="Pfam" id="PF00307">
    <property type="entry name" value="CH"/>
    <property type="match status" value="1"/>
</dbReference>
<dbReference type="InterPro" id="IPR011989">
    <property type="entry name" value="ARM-like"/>
</dbReference>
<evidence type="ECO:0000259" key="6">
    <source>
        <dbReference type="PROSITE" id="PS50021"/>
    </source>
</evidence>
<dbReference type="SUPFAM" id="SSF52540">
    <property type="entry name" value="P-loop containing nucleoside triphosphate hydrolases"/>
    <property type="match status" value="1"/>
</dbReference>
<gene>
    <name evidence="7" type="ORF">MA16_Dca012235</name>
</gene>
<reference evidence="7 8" key="2">
    <citation type="journal article" date="2017" name="Nature">
        <title>The Apostasia genome and the evolution of orchids.</title>
        <authorList>
            <person name="Zhang G.Q."/>
            <person name="Liu K.W."/>
            <person name="Li Z."/>
            <person name="Lohaus R."/>
            <person name="Hsiao Y.Y."/>
            <person name="Niu S.C."/>
            <person name="Wang J.Y."/>
            <person name="Lin Y.C."/>
            <person name="Xu Q."/>
            <person name="Chen L.J."/>
            <person name="Yoshida K."/>
            <person name="Fujiwara S."/>
            <person name="Wang Z.W."/>
            <person name="Zhang Y.Q."/>
            <person name="Mitsuda N."/>
            <person name="Wang M."/>
            <person name="Liu G.H."/>
            <person name="Pecoraro L."/>
            <person name="Huang H.X."/>
            <person name="Xiao X.J."/>
            <person name="Lin M."/>
            <person name="Wu X.Y."/>
            <person name="Wu W.L."/>
            <person name="Chen Y.Y."/>
            <person name="Chang S.B."/>
            <person name="Sakamoto S."/>
            <person name="Ohme-Takagi M."/>
            <person name="Yagi M."/>
            <person name="Zeng S.J."/>
            <person name="Shen C.Y."/>
            <person name="Yeh C.M."/>
            <person name="Luo Y.B."/>
            <person name="Tsai W.C."/>
            <person name="Van de Peer Y."/>
            <person name="Liu Z.J."/>
        </authorList>
    </citation>
    <scope>NUCLEOTIDE SEQUENCE [LARGE SCALE GENOMIC DNA]</scope>
    <source>
        <tissue evidence="7">The whole plant</tissue>
    </source>
</reference>
<dbReference type="SMART" id="SM00185">
    <property type="entry name" value="ARM"/>
    <property type="match status" value="1"/>
</dbReference>
<organism evidence="7 8">
    <name type="scientific">Dendrobium catenatum</name>
    <dbReference type="NCBI Taxonomy" id="906689"/>
    <lineage>
        <taxon>Eukaryota</taxon>
        <taxon>Viridiplantae</taxon>
        <taxon>Streptophyta</taxon>
        <taxon>Embryophyta</taxon>
        <taxon>Tracheophyta</taxon>
        <taxon>Spermatophyta</taxon>
        <taxon>Magnoliopsida</taxon>
        <taxon>Liliopsida</taxon>
        <taxon>Asparagales</taxon>
        <taxon>Orchidaceae</taxon>
        <taxon>Epidendroideae</taxon>
        <taxon>Malaxideae</taxon>
        <taxon>Dendrobiinae</taxon>
        <taxon>Dendrobium</taxon>
    </lineage>
</organism>
<dbReference type="GO" id="GO:0005516">
    <property type="term" value="F:calmodulin binding"/>
    <property type="evidence" value="ECO:0007669"/>
    <property type="project" value="UniProtKB-KW"/>
</dbReference>
<dbReference type="STRING" id="906689.A0A2I0VQ51"/>
<sequence>MDRRRQPERGADASPGPPFSTPSHLFRDVSNLKTPKPSSRNPNPNHNLASPSPLFFTASKKTPYLSYSTSTSFTPHSTFQHRTSSNTATVSRSKTAQRLKALELEQSQSSRKAQVRCRKTLESFARSLAAWLNFLLQNPKDCGCKVGAWAADGQPLGSFSKGKGKRESLDGGIVEIGRKWRSPKRQRVQTHAGIDVNVSMVEPMTLLKKSLCKVCSLDDMLERMTSHMSSKSCNEVLLMMTQVCKNIDEGRLKMKPHCPLVTDLAVRDKAIKVLMSYNPLWMQIGFHILFGGDSLLLNNGDQDEHFLKEFTEKHFLAHAGIARTHALNKLVGGLYRPGYYEALGSVILKRFLLLAIALDKAKCESSLPIKHGIDSIDGGSPLLFTRQSYIKSSRQIIHEFLMDSMHGEGDLLAHLATLGCKVNYKQSSLCECEFTVKNIFEDLQDGILLCRVVHLLQCNETILSKVVSPSDTPKKKLQNCTTAMQYLNDSGVPMSDSDGVRVTAADIANGDKELTCSILWNVFVHLQVPLLINRTSLLKEIAKIKGSDAEHLKYNSINEMNLLLHWIQEVCVTQNIEVHSFSSLTDGRALTCLVKFYFGNDIYKLLFEKENEDEYNDERIRRFDCLPPLLGIAFVQIVTAMLRNSPEVLHPCEIFDEDPYFDERSALILFVFLASQLINADKLDIVNSFRFSQQACQSSMPRRSSISRLLHLQSDSSRSRNNLTELFFPHNKEDFGTYSPEAIIHKVKHIQIRWRGLIERRKYLQLKSAASILQAFVRCNLAKRRILGASNLRFSMVHRRSYDVINDGFINNFELRILIGSVIKLQRWWKRILLRKSRMHAVISIQSFVRGWLARRAAAKRMQNIYMIQRLWRNIYLNRLKKSSVLAIQSCIRGWITRETSAKKKCCILKIQRWWRNILYRKTSALIIQAYVRGWIARQKAARNKHDIVLIQSCWKGYLARKHSRPQLLNLRRRMKLSATNVNDEMRLINRLIVALSELLGHKSISNIRHTCATLDTATELSQKCCETLVDAGAIDILLKQIQLLNRGIPDQEVLKHVLSTLRNIARHKHLSQILINTPRSIEIIFQEMLRNKSEGFLISCQLLKRVCTTEEGLQAVRKLRGHVKRLNNVALGLERKAKFLERNARLNHQRNLTVRRLREAISLMSLIVED</sequence>
<dbReference type="InterPro" id="IPR027417">
    <property type="entry name" value="P-loop_NTPase"/>
</dbReference>
<accession>A0A2I0VQ51</accession>
<dbReference type="Gene3D" id="1.20.5.190">
    <property type="match status" value="3"/>
</dbReference>
<dbReference type="InterPro" id="IPR036872">
    <property type="entry name" value="CH_dom_sf"/>
</dbReference>
<reference evidence="7 8" key="1">
    <citation type="journal article" date="2016" name="Sci. Rep.">
        <title>The Dendrobium catenatum Lindl. genome sequence provides insights into polysaccharide synthase, floral development and adaptive evolution.</title>
        <authorList>
            <person name="Zhang G.Q."/>
            <person name="Xu Q."/>
            <person name="Bian C."/>
            <person name="Tsai W.C."/>
            <person name="Yeh C.M."/>
            <person name="Liu K.W."/>
            <person name="Yoshida K."/>
            <person name="Zhang L.S."/>
            <person name="Chang S.B."/>
            <person name="Chen F."/>
            <person name="Shi Y."/>
            <person name="Su Y.Y."/>
            <person name="Zhang Y.Q."/>
            <person name="Chen L.J."/>
            <person name="Yin Y."/>
            <person name="Lin M."/>
            <person name="Huang H."/>
            <person name="Deng H."/>
            <person name="Wang Z.W."/>
            <person name="Zhu S.L."/>
            <person name="Zhao X."/>
            <person name="Deng C."/>
            <person name="Niu S.C."/>
            <person name="Huang J."/>
            <person name="Wang M."/>
            <person name="Liu G.H."/>
            <person name="Yang H.J."/>
            <person name="Xiao X.J."/>
            <person name="Hsiao Y.Y."/>
            <person name="Wu W.L."/>
            <person name="Chen Y.Y."/>
            <person name="Mitsuda N."/>
            <person name="Ohme-Takagi M."/>
            <person name="Luo Y.B."/>
            <person name="Van de Peer Y."/>
            <person name="Liu Z.J."/>
        </authorList>
    </citation>
    <scope>NUCLEOTIDE SEQUENCE [LARGE SCALE GENOMIC DNA]</scope>
    <source>
        <tissue evidence="7">The whole plant</tissue>
    </source>
</reference>
<dbReference type="GO" id="GO:0005737">
    <property type="term" value="C:cytoplasm"/>
    <property type="evidence" value="ECO:0007669"/>
    <property type="project" value="UniProtKB-SubCell"/>
</dbReference>
<dbReference type="InterPro" id="IPR051185">
    <property type="entry name" value="ASPM"/>
</dbReference>
<dbReference type="AlphaFoldDB" id="A0A2I0VQ51"/>